<organism evidence="1 2">
    <name type="scientific">Berkelbacteria bacterium GW2011_GWE1_39_12</name>
    <dbReference type="NCBI Taxonomy" id="1618337"/>
    <lineage>
        <taxon>Bacteria</taxon>
        <taxon>Candidatus Berkelbacteria</taxon>
    </lineage>
</organism>
<evidence type="ECO:0000313" key="1">
    <source>
        <dbReference type="EMBL" id="AKM82584.1"/>
    </source>
</evidence>
<sequence length="460" mass="53717">MGGVRILKMRCVMEEFDFARALTEIIGKRDAMSEQIRPMMAEEATKRGQNADYIKTGKLSNITVDDYLRKDPMLAAWWNMLDCLAEGFFKHAFDYWSKLRDRLDKDDIDLYAKVMIEEACHSTETENLFTSSGYFWLLRKLDAGELDTYVDFELEKEIINRGFWQYAGKYFSKAGYPCSYDVDDFELIQKYLTRVDLRTVKDHANLVLWGSLPWPNKSYQDAVKQVEPELSRDEIVVLIRPIIDRAIHEARIDECRHDHMDEIMVRCIRIYDSYLDHPVIQDLLKESIKEVLYDISSSYGWENAKIFKQLINLVLLNDFDLIQLASKSLPDIPNLGVYLVENNLDPCYFNREVQVKVCQMIKDGVAYWEIHDRSAIVPYLACIQQAVKAGWLDREWAIGYVQPKLEKYLGKKRERTAYALNILAVTLESSFVGIELYNIVVNRIREDQSSKHGRKLKQPC</sequence>
<evidence type="ECO:0000313" key="2">
    <source>
        <dbReference type="Proteomes" id="UP000035648"/>
    </source>
</evidence>
<name>A0A0G4B3Z8_9BACT</name>
<reference evidence="1 2" key="1">
    <citation type="journal article" date="2015" name="Nature">
        <title>rRNA introns, odd ribosomes, and small enigmatic genomes across a large radiation of phyla.</title>
        <authorList>
            <person name="Brown C.T."/>
            <person name="Hug L.A."/>
            <person name="Thomas B.C."/>
            <person name="Sharon I."/>
            <person name="Castelle C.J."/>
            <person name="Singh A."/>
            <person name="Wilkins M.J."/>
            <person name="Williams K.H."/>
            <person name="Banfield J.F."/>
        </authorList>
    </citation>
    <scope>NUCLEOTIDE SEQUENCE [LARGE SCALE GENOMIC DNA]</scope>
</reference>
<accession>A0A0G4B3Z8</accession>
<dbReference type="KEGG" id="bbgw:UT28_C0001G0804"/>
<dbReference type="AlphaFoldDB" id="A0A0G4B3Z8"/>
<gene>
    <name evidence="1" type="ORF">UT28_C0001G0804</name>
</gene>
<proteinExistence type="predicted"/>
<protein>
    <submittedName>
        <fullName evidence="1">Uncharacterized protein</fullName>
    </submittedName>
</protein>
<dbReference type="EMBL" id="CP011213">
    <property type="protein sequence ID" value="AKM82584.1"/>
    <property type="molecule type" value="Genomic_DNA"/>
</dbReference>
<dbReference type="Proteomes" id="UP000035648">
    <property type="component" value="Chromosome"/>
</dbReference>